<dbReference type="InterPro" id="IPR026444">
    <property type="entry name" value="Secre_tail"/>
</dbReference>
<dbReference type="Gene3D" id="2.60.120.380">
    <property type="match status" value="1"/>
</dbReference>
<dbReference type="SUPFAM" id="SSF52743">
    <property type="entry name" value="Subtilisin-like"/>
    <property type="match status" value="1"/>
</dbReference>
<dbReference type="EMBL" id="CP042435">
    <property type="protein sequence ID" value="QEC70008.1"/>
    <property type="molecule type" value="Genomic_DNA"/>
</dbReference>
<sequence>MKRLIFLCLLFCAVNAFSQKTKTDSTDEAIQITFSDNEFQERELADSSSSSFFLVKVRTETSSTFKKRFNRSIKRQISGEWFIVSGKEKHNLYTSELVEKAFAANSNWKLSPALLQQQNKLADKEYIFLVETTDTTSFRKLITQYALKATIIKSQPLYHLFRIRTNIAFVKEVLLPSEIVNAVDLRSTIAKEETVINDYDNSSNNINLFFAQYPNIAGNGLTASIKENMFDTTDIDFKNRYKETSLGSSTNTSHATTMATLVAGGGNSFFTGKGVAPAATLASSDFITLLPDGNSYSQYNISLQNHSYGVGIENFYGSDAAAYDASMIANPTLLHIFSAGNSGTSADTTAGSPYKNITGFANITGSFKMAKNILTVGSVDSFFAVPALSSKGPAYDGRIKPELVAYGNDGSSGAAAITSGTVLAVQSAYAQTHASVLPKNALTKAIIINSADDINKPGPDYYSGYGNVNTYQAVKDVLSGNYFSGSIADAETKDFTINVPSNAKNLKVTLVWTDPAAQSNAFTAIINDLDLQLQKQSTTWLPWVLNSAADKDSLNQNAKRKRDSLNVVEQITIDNPANGNYTIHVNGYNILSGSSQEFYIAYRWDAADTFYFISPAAKDHFTSAGNSIFRWKNTYANNTTGKLEYSIDKGANWQLINTTVDLDKNYLKWITPDTFTTAIARMTIGSNVYTSDTFNFSKQLFPRVGFKCDDSTLIFWNKAPGVTKYLVYTLGDKYLQPLTTTTDTSIIISNNVSPYLAVTAILQNGYTGVNSYTFNYNNQGAGCYISNFLADITANKTAQLQLSLGTIFNVKNIQFQQLTANGWQTIQTIEPVTSEQNNYEANTLHAGINTFRVVITLNNGTTINSTEAEVYFTASNDYVLLPNPVPQGQNLTILSNNFSTNVVNIYDIAGHKILQQSLNGTRTDINVSYFAKGMYFVVIYSEGIKVFMGKILIQ</sequence>
<dbReference type="InterPro" id="IPR051048">
    <property type="entry name" value="Peptidase_S8/S53_subtilisin"/>
</dbReference>
<dbReference type="Pfam" id="PF18962">
    <property type="entry name" value="Por_Secre_tail"/>
    <property type="match status" value="1"/>
</dbReference>
<dbReference type="InterPro" id="IPR000209">
    <property type="entry name" value="Peptidase_S8/S53_dom"/>
</dbReference>
<evidence type="ECO:0000256" key="2">
    <source>
        <dbReference type="SAM" id="SignalP"/>
    </source>
</evidence>
<dbReference type="Gene3D" id="3.40.50.200">
    <property type="entry name" value="Peptidase S8/S53 domain"/>
    <property type="match status" value="1"/>
</dbReference>
<gene>
    <name evidence="5" type="ORF">FRZ67_22900</name>
</gene>
<feature type="domain" description="Secretion system C-terminal sorting" evidence="4">
    <location>
        <begin position="882"/>
        <end position="953"/>
    </location>
</feature>
<accession>A0A5B8VI95</accession>
<feature type="signal peptide" evidence="2">
    <location>
        <begin position="1"/>
        <end position="18"/>
    </location>
</feature>
<dbReference type="Pfam" id="PF00082">
    <property type="entry name" value="Peptidase_S8"/>
    <property type="match status" value="1"/>
</dbReference>
<dbReference type="PANTHER" id="PTHR43399">
    <property type="entry name" value="SUBTILISIN-RELATED"/>
    <property type="match status" value="1"/>
</dbReference>
<dbReference type="GO" id="GO:0006508">
    <property type="term" value="P:proteolysis"/>
    <property type="evidence" value="ECO:0007669"/>
    <property type="project" value="InterPro"/>
</dbReference>
<evidence type="ECO:0000313" key="6">
    <source>
        <dbReference type="Proteomes" id="UP000321533"/>
    </source>
</evidence>
<evidence type="ECO:0000259" key="4">
    <source>
        <dbReference type="Pfam" id="PF18962"/>
    </source>
</evidence>
<protein>
    <submittedName>
        <fullName evidence="5">S8 family serine peptidase</fullName>
    </submittedName>
</protein>
<dbReference type="Proteomes" id="UP000321533">
    <property type="component" value="Chromosome"/>
</dbReference>
<evidence type="ECO:0000313" key="5">
    <source>
        <dbReference type="EMBL" id="QEC70008.1"/>
    </source>
</evidence>
<dbReference type="KEGG" id="pgin:FRZ67_22900"/>
<proteinExistence type="inferred from homology"/>
<comment type="similarity">
    <text evidence="1">Belongs to the peptidase S8 family.</text>
</comment>
<feature type="domain" description="Peptidase S8/S53" evidence="3">
    <location>
        <begin position="228"/>
        <end position="466"/>
    </location>
</feature>
<dbReference type="SUPFAM" id="SSF49785">
    <property type="entry name" value="Galactose-binding domain-like"/>
    <property type="match status" value="1"/>
</dbReference>
<feature type="chain" id="PRO_5022730151" evidence="2">
    <location>
        <begin position="19"/>
        <end position="954"/>
    </location>
</feature>
<dbReference type="OrthoDB" id="9792152at2"/>
<dbReference type="InterPro" id="IPR008979">
    <property type="entry name" value="Galactose-bd-like_sf"/>
</dbReference>
<dbReference type="RefSeq" id="WP_147192884.1">
    <property type="nucleotide sequence ID" value="NZ_CP042435.1"/>
</dbReference>
<keyword evidence="6" id="KW-1185">Reference proteome</keyword>
<keyword evidence="2" id="KW-0732">Signal</keyword>
<dbReference type="NCBIfam" id="TIGR04183">
    <property type="entry name" value="Por_Secre_tail"/>
    <property type="match status" value="1"/>
</dbReference>
<name>A0A5B8VI95_9BACT</name>
<organism evidence="5 6">
    <name type="scientific">Panacibacter ginsenosidivorans</name>
    <dbReference type="NCBI Taxonomy" id="1813871"/>
    <lineage>
        <taxon>Bacteria</taxon>
        <taxon>Pseudomonadati</taxon>
        <taxon>Bacteroidota</taxon>
        <taxon>Chitinophagia</taxon>
        <taxon>Chitinophagales</taxon>
        <taxon>Chitinophagaceae</taxon>
        <taxon>Panacibacter</taxon>
    </lineage>
</organism>
<evidence type="ECO:0000256" key="1">
    <source>
        <dbReference type="ARBA" id="ARBA00011073"/>
    </source>
</evidence>
<dbReference type="PANTHER" id="PTHR43399:SF4">
    <property type="entry name" value="CELL WALL-ASSOCIATED PROTEASE"/>
    <property type="match status" value="1"/>
</dbReference>
<dbReference type="AlphaFoldDB" id="A0A5B8VI95"/>
<evidence type="ECO:0000259" key="3">
    <source>
        <dbReference type="Pfam" id="PF00082"/>
    </source>
</evidence>
<dbReference type="InterPro" id="IPR036852">
    <property type="entry name" value="Peptidase_S8/S53_dom_sf"/>
</dbReference>
<reference evidence="5 6" key="1">
    <citation type="journal article" date="2016" name="Int. J. Syst. Evol. Microbiol.">
        <title>Panacibacter ginsenosidivorans gen. nov., sp. nov., with ginsenoside converting activity isolated from soil of a ginseng field.</title>
        <authorList>
            <person name="Siddiqi M.Z."/>
            <person name="Muhammad Shafi S."/>
            <person name="Choi K.D."/>
            <person name="Im W.T."/>
        </authorList>
    </citation>
    <scope>NUCLEOTIDE SEQUENCE [LARGE SCALE GENOMIC DNA]</scope>
    <source>
        <strain evidence="5 6">Gsoil1550</strain>
    </source>
</reference>
<dbReference type="GO" id="GO:0004252">
    <property type="term" value="F:serine-type endopeptidase activity"/>
    <property type="evidence" value="ECO:0007669"/>
    <property type="project" value="InterPro"/>
</dbReference>